<comment type="caution">
    <text evidence="1">The sequence shown here is derived from an EMBL/GenBank/DDBJ whole genome shotgun (WGS) entry which is preliminary data.</text>
</comment>
<protein>
    <submittedName>
        <fullName evidence="1">Uncharacterized protein</fullName>
    </submittedName>
</protein>
<sequence>METNEIITKEKLKTYFETGKYPTEHQFAELIDFLSIRDGVQSNKEMVTLANNLASLDNGYILYSTISIENGKFPILVRSKEGEEQIFTVSNTGKEEKRFFQGEAPYSVRTKEFQVEKLEGNRYYYLYSLIDDSYATNRLFGNNLPGIPEGMDLGTVENKKLYIQISNQDFDRKINNLHTRFTLVNKTDVLIQYALYGNYWSNRYTSEDMVTDHYDLGDSLACFYKADLRGVDKSIACRLYDEDNGTLLMTAYLLPNQKNQNVMAGGLINRVRNVRIECDYENLAK</sequence>
<gene>
    <name evidence="1" type="ORF">HHL20_10095</name>
</gene>
<reference evidence="1 2" key="1">
    <citation type="submission" date="2020-04" db="EMBL/GenBank/DDBJ databases">
        <title>Chryseobacterium sp. RJ-7-14 sp. nov., isolated from Jeju soil.</title>
        <authorList>
            <person name="Dahal R.H."/>
            <person name="Chaudhary D.K."/>
        </authorList>
    </citation>
    <scope>NUCLEOTIDE SEQUENCE [LARGE SCALE GENOMIC DNA]</scope>
    <source>
        <strain evidence="1 2">RJ-7-14</strain>
    </source>
</reference>
<dbReference type="AlphaFoldDB" id="A0A7Y0A6P8"/>
<dbReference type="EMBL" id="JABBGF010000001">
    <property type="protein sequence ID" value="NML57692.1"/>
    <property type="molecule type" value="Genomic_DNA"/>
</dbReference>
<dbReference type="RefSeq" id="WP_169231000.1">
    <property type="nucleotide sequence ID" value="NZ_JABBGF010000001.1"/>
</dbReference>
<keyword evidence="2" id="KW-1185">Reference proteome</keyword>
<organism evidence="1 2">
    <name type="scientific">Chryseobacterium cheonjiense</name>
    <dbReference type="NCBI Taxonomy" id="2728845"/>
    <lineage>
        <taxon>Bacteria</taxon>
        <taxon>Pseudomonadati</taxon>
        <taxon>Bacteroidota</taxon>
        <taxon>Flavobacteriia</taxon>
        <taxon>Flavobacteriales</taxon>
        <taxon>Weeksellaceae</taxon>
        <taxon>Chryseobacterium group</taxon>
        <taxon>Chryseobacterium</taxon>
    </lineage>
</organism>
<evidence type="ECO:0000313" key="2">
    <source>
        <dbReference type="Proteomes" id="UP000552615"/>
    </source>
</evidence>
<proteinExistence type="predicted"/>
<dbReference type="Proteomes" id="UP000552615">
    <property type="component" value="Unassembled WGS sequence"/>
</dbReference>
<accession>A0A7Y0A6P8</accession>
<evidence type="ECO:0000313" key="1">
    <source>
        <dbReference type="EMBL" id="NML57692.1"/>
    </source>
</evidence>
<name>A0A7Y0A6P8_9FLAO</name>